<evidence type="ECO:0000313" key="2">
    <source>
        <dbReference type="EMBL" id="MDR6530274.1"/>
    </source>
</evidence>
<dbReference type="InterPro" id="IPR010982">
    <property type="entry name" value="Lambda_DNA-bd_dom_sf"/>
</dbReference>
<gene>
    <name evidence="2" type="ORF">J2800_001010</name>
</gene>
<keyword evidence="3" id="KW-1185">Reference proteome</keyword>
<comment type="caution">
    <text evidence="2">The sequence shown here is derived from an EMBL/GenBank/DDBJ whole genome shotgun (WGS) entry which is preliminary data.</text>
</comment>
<reference evidence="2 3" key="1">
    <citation type="submission" date="2023-07" db="EMBL/GenBank/DDBJ databases">
        <title>Sorghum-associated microbial communities from plants grown in Nebraska, USA.</title>
        <authorList>
            <person name="Schachtman D."/>
        </authorList>
    </citation>
    <scope>NUCLEOTIDE SEQUENCE [LARGE SCALE GENOMIC DNA]</scope>
    <source>
        <strain evidence="2 3">DS2154</strain>
    </source>
</reference>
<organism evidence="2 3">
    <name type="scientific">Caulobacter rhizosphaerae</name>
    <dbReference type="NCBI Taxonomy" id="2010972"/>
    <lineage>
        <taxon>Bacteria</taxon>
        <taxon>Pseudomonadati</taxon>
        <taxon>Pseudomonadota</taxon>
        <taxon>Alphaproteobacteria</taxon>
        <taxon>Caulobacterales</taxon>
        <taxon>Caulobacteraceae</taxon>
        <taxon>Caulobacter</taxon>
    </lineage>
</organism>
<proteinExistence type="predicted"/>
<dbReference type="SUPFAM" id="SSF47413">
    <property type="entry name" value="lambda repressor-like DNA-binding domains"/>
    <property type="match status" value="1"/>
</dbReference>
<feature type="compositionally biased region" description="Basic and acidic residues" evidence="1">
    <location>
        <begin position="168"/>
        <end position="179"/>
    </location>
</feature>
<accession>A0ABU1MVR2</accession>
<protein>
    <submittedName>
        <fullName evidence="2">Transcriptional regulator with XRE-family HTH domain</fullName>
    </submittedName>
</protein>
<sequence>MSGREPDDKQRSTLLSRALRAVRAIRKVKPRALAAALGLSLRGYQNFEAGGAQLNIDHVKAFAQASDADPFGIMAAVEIGKPEFAAWVAQNKAMIAFLITLEEFVDNTGEAIVRLETTTWVSAYREMFKGLSEKALAAQARDDTWLAENAPRLGLGLGGTLPSAEDPAGDRATRDRKDGGGSGQDETDKDAGGPGERS</sequence>
<name>A0ABU1MVR2_9CAUL</name>
<feature type="region of interest" description="Disordered" evidence="1">
    <location>
        <begin position="155"/>
        <end position="198"/>
    </location>
</feature>
<dbReference type="Proteomes" id="UP001262754">
    <property type="component" value="Unassembled WGS sequence"/>
</dbReference>
<evidence type="ECO:0000256" key="1">
    <source>
        <dbReference type="SAM" id="MobiDB-lite"/>
    </source>
</evidence>
<dbReference type="Gene3D" id="1.10.260.40">
    <property type="entry name" value="lambda repressor-like DNA-binding domains"/>
    <property type="match status" value="1"/>
</dbReference>
<dbReference type="RefSeq" id="WP_310029737.1">
    <property type="nucleotide sequence ID" value="NZ_JAVDRL010000003.1"/>
</dbReference>
<evidence type="ECO:0000313" key="3">
    <source>
        <dbReference type="Proteomes" id="UP001262754"/>
    </source>
</evidence>
<dbReference type="EMBL" id="JAVDRL010000003">
    <property type="protein sequence ID" value="MDR6530274.1"/>
    <property type="molecule type" value="Genomic_DNA"/>
</dbReference>